<dbReference type="PROSITE" id="PS51066">
    <property type="entry name" value="ZF_FPG_2"/>
    <property type="match status" value="1"/>
</dbReference>
<keyword evidence="6 15" id="KW-0863">Zinc-finger</keyword>
<dbReference type="GO" id="GO:0140078">
    <property type="term" value="F:class I DNA-(apurinic or apyrimidinic site) endonuclease activity"/>
    <property type="evidence" value="ECO:0007669"/>
    <property type="project" value="UniProtKB-EC"/>
</dbReference>
<dbReference type="CDD" id="cd08973">
    <property type="entry name" value="BaFpgNei_N_1"/>
    <property type="match status" value="1"/>
</dbReference>
<accession>A0ABU1JA37</accession>
<evidence type="ECO:0000256" key="11">
    <source>
        <dbReference type="ARBA" id="ARBA00023239"/>
    </source>
</evidence>
<keyword evidence="7 18" id="KW-0378">Hydrolase</keyword>
<dbReference type="InterPro" id="IPR010979">
    <property type="entry name" value="Ribosomal_uS13-like_H2TH"/>
</dbReference>
<evidence type="ECO:0000259" key="16">
    <source>
        <dbReference type="PROSITE" id="PS51066"/>
    </source>
</evidence>
<dbReference type="InterPro" id="IPR015887">
    <property type="entry name" value="DNA_glyclase_Znf_dom_DNA_BS"/>
</dbReference>
<evidence type="ECO:0000256" key="8">
    <source>
        <dbReference type="ARBA" id="ARBA00022833"/>
    </source>
</evidence>
<dbReference type="Gene3D" id="3.20.190.10">
    <property type="entry name" value="MutM-like, N-terminal"/>
    <property type="match status" value="1"/>
</dbReference>
<keyword evidence="19" id="KW-1185">Reference proteome</keyword>
<evidence type="ECO:0000256" key="13">
    <source>
        <dbReference type="ARBA" id="ARBA00023295"/>
    </source>
</evidence>
<evidence type="ECO:0000256" key="9">
    <source>
        <dbReference type="ARBA" id="ARBA00023125"/>
    </source>
</evidence>
<keyword evidence="4" id="KW-0479">Metal-binding</keyword>
<evidence type="ECO:0000256" key="7">
    <source>
        <dbReference type="ARBA" id="ARBA00022801"/>
    </source>
</evidence>
<reference evidence="18 19" key="1">
    <citation type="submission" date="2023-07" db="EMBL/GenBank/DDBJ databases">
        <title>Sequencing the genomes of 1000 actinobacteria strains.</title>
        <authorList>
            <person name="Klenk H.-P."/>
        </authorList>
    </citation>
    <scope>NUCLEOTIDE SEQUENCE [LARGE SCALE GENOMIC DNA]</scope>
    <source>
        <strain evidence="18 19">DSM 14555</strain>
    </source>
</reference>
<dbReference type="SMART" id="SM01232">
    <property type="entry name" value="H2TH"/>
    <property type="match status" value="1"/>
</dbReference>
<dbReference type="EMBL" id="JAVDQF010000001">
    <property type="protein sequence ID" value="MDR6269274.1"/>
    <property type="molecule type" value="Genomic_DNA"/>
</dbReference>
<dbReference type="SUPFAM" id="SSF57716">
    <property type="entry name" value="Glucocorticoid receptor-like (DNA-binding domain)"/>
    <property type="match status" value="1"/>
</dbReference>
<protein>
    <submittedName>
        <fullName evidence="18">Formamidopyrimidine-DNA glycosylase</fullName>
        <ecNumber evidence="18">3.2.2.23</ecNumber>
        <ecNumber evidence="18">4.2.99.18</ecNumber>
    </submittedName>
</protein>
<evidence type="ECO:0000256" key="14">
    <source>
        <dbReference type="ARBA" id="ARBA00044632"/>
    </source>
</evidence>
<evidence type="ECO:0000259" key="17">
    <source>
        <dbReference type="PROSITE" id="PS51068"/>
    </source>
</evidence>
<evidence type="ECO:0000313" key="19">
    <source>
        <dbReference type="Proteomes" id="UP001185069"/>
    </source>
</evidence>
<dbReference type="Proteomes" id="UP001185069">
    <property type="component" value="Unassembled WGS sequence"/>
</dbReference>
<dbReference type="Pfam" id="PF06831">
    <property type="entry name" value="H2TH"/>
    <property type="match status" value="1"/>
</dbReference>
<evidence type="ECO:0000256" key="5">
    <source>
        <dbReference type="ARBA" id="ARBA00022763"/>
    </source>
</evidence>
<evidence type="ECO:0000313" key="18">
    <source>
        <dbReference type="EMBL" id="MDR6269274.1"/>
    </source>
</evidence>
<dbReference type="Gene3D" id="1.10.8.50">
    <property type="match status" value="1"/>
</dbReference>
<keyword evidence="9" id="KW-0238">DNA-binding</keyword>
<comment type="catalytic activity">
    <reaction evidence="1">
        <text>Hydrolysis of DNA containing ring-opened 7-methylguanine residues, releasing 2,6-diamino-4-hydroxy-5-(N-methyl)formamidopyrimidine.</text>
        <dbReference type="EC" id="3.2.2.23"/>
    </reaction>
</comment>
<comment type="cofactor">
    <cofactor evidence="2">
        <name>Zn(2+)</name>
        <dbReference type="ChEBI" id="CHEBI:29105"/>
    </cofactor>
</comment>
<dbReference type="Pfam" id="PF06827">
    <property type="entry name" value="zf-FPG_IleRS"/>
    <property type="match status" value="1"/>
</dbReference>
<proteinExistence type="inferred from homology"/>
<evidence type="ECO:0000256" key="12">
    <source>
        <dbReference type="ARBA" id="ARBA00023268"/>
    </source>
</evidence>
<dbReference type="PROSITE" id="PS51068">
    <property type="entry name" value="FPG_CAT"/>
    <property type="match status" value="1"/>
</dbReference>
<dbReference type="InterPro" id="IPR000214">
    <property type="entry name" value="Znf_DNA_glyclase/AP_lyase"/>
</dbReference>
<comment type="similarity">
    <text evidence="3">Belongs to the FPG family.</text>
</comment>
<name>A0ABU1JA37_9MICC</name>
<keyword evidence="8" id="KW-0862">Zinc</keyword>
<evidence type="ECO:0000256" key="15">
    <source>
        <dbReference type="PROSITE-ProRule" id="PRU00391"/>
    </source>
</evidence>
<dbReference type="InterPro" id="IPR015886">
    <property type="entry name" value="H2TH_FPG"/>
</dbReference>
<organism evidence="18 19">
    <name type="scientific">Arthrobacter russicus</name>
    <dbReference type="NCBI Taxonomy" id="172040"/>
    <lineage>
        <taxon>Bacteria</taxon>
        <taxon>Bacillati</taxon>
        <taxon>Actinomycetota</taxon>
        <taxon>Actinomycetes</taxon>
        <taxon>Micrococcales</taxon>
        <taxon>Micrococcaceae</taxon>
        <taxon>Arthrobacter</taxon>
    </lineage>
</organism>
<dbReference type="PANTHER" id="PTHR22993">
    <property type="entry name" value="FORMAMIDOPYRIMIDINE-DNA GLYCOSYLASE"/>
    <property type="match status" value="1"/>
</dbReference>
<comment type="caution">
    <text evidence="18">The sequence shown here is derived from an EMBL/GenBank/DDBJ whole genome shotgun (WGS) entry which is preliminary data.</text>
</comment>
<dbReference type="Pfam" id="PF01149">
    <property type="entry name" value="Fapy_DNA_glyco"/>
    <property type="match status" value="1"/>
</dbReference>
<dbReference type="PROSITE" id="PS01242">
    <property type="entry name" value="ZF_FPG_1"/>
    <property type="match status" value="1"/>
</dbReference>
<feature type="domain" description="Formamidopyrimidine-DNA glycosylase catalytic" evidence="17">
    <location>
        <begin position="2"/>
        <end position="103"/>
    </location>
</feature>
<dbReference type="SMART" id="SM00898">
    <property type="entry name" value="Fapy_DNA_glyco"/>
    <property type="match status" value="1"/>
</dbReference>
<keyword evidence="10" id="KW-0234">DNA repair</keyword>
<keyword evidence="11 18" id="KW-0456">Lyase</keyword>
<keyword evidence="13 18" id="KW-0326">Glycosidase</keyword>
<evidence type="ECO:0000256" key="4">
    <source>
        <dbReference type="ARBA" id="ARBA00022723"/>
    </source>
</evidence>
<dbReference type="PANTHER" id="PTHR22993:SF9">
    <property type="entry name" value="FORMAMIDOPYRIMIDINE-DNA GLYCOSYLASE"/>
    <property type="match status" value="1"/>
</dbReference>
<dbReference type="RefSeq" id="WP_309797456.1">
    <property type="nucleotide sequence ID" value="NZ_BAAAHY010000001.1"/>
</dbReference>
<evidence type="ECO:0000256" key="10">
    <source>
        <dbReference type="ARBA" id="ARBA00023204"/>
    </source>
</evidence>
<dbReference type="InterPro" id="IPR035937">
    <property type="entry name" value="FPG_N"/>
</dbReference>
<evidence type="ECO:0000256" key="1">
    <source>
        <dbReference type="ARBA" id="ARBA00001668"/>
    </source>
</evidence>
<dbReference type="InterPro" id="IPR010663">
    <property type="entry name" value="Znf_FPG/IleRS"/>
</dbReference>
<evidence type="ECO:0000256" key="3">
    <source>
        <dbReference type="ARBA" id="ARBA00009409"/>
    </source>
</evidence>
<sequence length="294" mass="31277">MPELPELVGLSSYLAAELRGQVLESLQIASFTALKTAGIQPPEMLGRTVESVRRHGKFLDLAFGPSAADDAGAHLVFHLAKAGWLKLGPRPGTGRSAPIKPGGYLTARLLFDRHKLDLTEAGTRKSLAIYLVRSADEVPGIATLGPDPLAPEFTLESLKQILAPKRAQIKGVLRDQKMIAGIGNAYSDEILHLAKLSPFAPSNALSEAQLATLYHSIVTILTAAVSAASGKPAAELKDAKRAGMRVHARTGEACPECGGTIREVAFADRTLQYCPGCQTGGKLLADRRMSKLLK</sequence>
<comment type="catalytic activity">
    <reaction evidence="14">
        <text>2'-deoxyribonucleotide-(2'-deoxyribose 5'-phosphate)-2'-deoxyribonucleotide-DNA = a 3'-end 2'-deoxyribonucleotide-(2,3-dehydro-2,3-deoxyribose 5'-phosphate)-DNA + a 5'-end 5'-phospho-2'-deoxyribonucleoside-DNA + H(+)</text>
        <dbReference type="Rhea" id="RHEA:66592"/>
        <dbReference type="Rhea" id="RHEA-COMP:13180"/>
        <dbReference type="Rhea" id="RHEA-COMP:16897"/>
        <dbReference type="Rhea" id="RHEA-COMP:17067"/>
        <dbReference type="ChEBI" id="CHEBI:15378"/>
        <dbReference type="ChEBI" id="CHEBI:136412"/>
        <dbReference type="ChEBI" id="CHEBI:157695"/>
        <dbReference type="ChEBI" id="CHEBI:167181"/>
        <dbReference type="EC" id="4.2.99.18"/>
    </reaction>
</comment>
<dbReference type="EC" id="4.2.99.18" evidence="18"/>
<dbReference type="EC" id="3.2.2.23" evidence="18"/>
<feature type="domain" description="FPG-type" evidence="16">
    <location>
        <begin position="245"/>
        <end position="279"/>
    </location>
</feature>
<dbReference type="SUPFAM" id="SSF46946">
    <property type="entry name" value="S13-like H2TH domain"/>
    <property type="match status" value="1"/>
</dbReference>
<gene>
    <name evidence="18" type="ORF">JOE69_001512</name>
</gene>
<evidence type="ECO:0000256" key="6">
    <source>
        <dbReference type="ARBA" id="ARBA00022771"/>
    </source>
</evidence>
<evidence type="ECO:0000256" key="2">
    <source>
        <dbReference type="ARBA" id="ARBA00001947"/>
    </source>
</evidence>
<dbReference type="InterPro" id="IPR012319">
    <property type="entry name" value="FPG_cat"/>
</dbReference>
<keyword evidence="12" id="KW-0511">Multifunctional enzyme</keyword>
<dbReference type="SUPFAM" id="SSF81624">
    <property type="entry name" value="N-terminal domain of MutM-like DNA repair proteins"/>
    <property type="match status" value="1"/>
</dbReference>
<keyword evidence="5" id="KW-0227">DNA damage</keyword>
<dbReference type="GO" id="GO:0008534">
    <property type="term" value="F:oxidized purine nucleobase lesion DNA N-glycosylase activity"/>
    <property type="evidence" value="ECO:0007669"/>
    <property type="project" value="UniProtKB-EC"/>
</dbReference>